<evidence type="ECO:0000313" key="2">
    <source>
        <dbReference type="EMBL" id="KAJ5194606.1"/>
    </source>
</evidence>
<evidence type="ECO:0000256" key="1">
    <source>
        <dbReference type="SAM" id="MobiDB-lite"/>
    </source>
</evidence>
<protein>
    <submittedName>
        <fullName evidence="2">Uncharacterized protein</fullName>
    </submittedName>
</protein>
<organism evidence="2 3">
    <name type="scientific">Penicillium cinerascens</name>
    <dbReference type="NCBI Taxonomy" id="70096"/>
    <lineage>
        <taxon>Eukaryota</taxon>
        <taxon>Fungi</taxon>
        <taxon>Dikarya</taxon>
        <taxon>Ascomycota</taxon>
        <taxon>Pezizomycotina</taxon>
        <taxon>Eurotiomycetes</taxon>
        <taxon>Eurotiomycetidae</taxon>
        <taxon>Eurotiales</taxon>
        <taxon>Aspergillaceae</taxon>
        <taxon>Penicillium</taxon>
    </lineage>
</organism>
<keyword evidence="3" id="KW-1185">Reference proteome</keyword>
<dbReference type="Pfam" id="PF00400">
    <property type="entry name" value="WD40"/>
    <property type="match status" value="1"/>
</dbReference>
<dbReference type="SMART" id="SM00320">
    <property type="entry name" value="WD40"/>
    <property type="match status" value="5"/>
</dbReference>
<name>A0A9W9M9B6_9EURO</name>
<evidence type="ECO:0000313" key="3">
    <source>
        <dbReference type="Proteomes" id="UP001150904"/>
    </source>
</evidence>
<dbReference type="InterPro" id="IPR051150">
    <property type="entry name" value="SWT21/TCAB1_mRNA_Telomere"/>
</dbReference>
<dbReference type="InterPro" id="IPR015943">
    <property type="entry name" value="WD40/YVTN_repeat-like_dom_sf"/>
</dbReference>
<dbReference type="InterPro" id="IPR001680">
    <property type="entry name" value="WD40_rpt"/>
</dbReference>
<proteinExistence type="predicted"/>
<dbReference type="PANTHER" id="PTHR13211">
    <property type="entry name" value="TELOMERASE CAJAL BODY PROTEIN 1"/>
    <property type="match status" value="1"/>
</dbReference>
<gene>
    <name evidence="2" type="ORF">N7498_008044</name>
</gene>
<dbReference type="OrthoDB" id="239865at2759"/>
<dbReference type="PANTHER" id="PTHR13211:SF0">
    <property type="entry name" value="TELOMERASE CAJAL BODY PROTEIN 1"/>
    <property type="match status" value="1"/>
</dbReference>
<dbReference type="EMBL" id="JAPQKR010000015">
    <property type="protein sequence ID" value="KAJ5194606.1"/>
    <property type="molecule type" value="Genomic_DNA"/>
</dbReference>
<reference evidence="2" key="1">
    <citation type="submission" date="2022-12" db="EMBL/GenBank/DDBJ databases">
        <authorList>
            <person name="Petersen C."/>
        </authorList>
    </citation>
    <scope>NUCLEOTIDE SEQUENCE</scope>
    <source>
        <strain evidence="2">IBT 15544</strain>
    </source>
</reference>
<feature type="compositionally biased region" description="Low complexity" evidence="1">
    <location>
        <begin position="35"/>
        <end position="58"/>
    </location>
</feature>
<sequence>MTDNWSPICVASTALDSLVEPIPDVASPNRGDIGSPSSSQEECLSSSSYGDPASPSSANTDPAVHAQEDLSAHHFKGAEWTPDGTTLLAESGDHHIRTFILPPDLLERGSAHRLSPYSTLPSAEPTYASAIYPFFNLQDPTTCLFLSSVRDHPIRLASALAPMSVASYSLVNPTTEAFITPHSLLYPSTLGGTHFLTGSDSMICLFDVSRSGNDGPVSWMPTIPSKRKQIVGGGVGMKGIVSAMAINPTGDGILAAGTFTRHVGLYSSNGSGELLGTFSIAKTEANREIGGKGVTQLSWSPCGRYLYITERKSDGVLVYDIRVTGQMLGYLRGRNAMTNQRMKIDVVSAGAESSHEVWAGGTDGMMRVWKNPAYTVGAKDPDWEVKVHDDTVTSTAFHSTGSVMATCSGQRRDENGGRADNSLKVWSMPFLNSD</sequence>
<dbReference type="AlphaFoldDB" id="A0A9W9M9B6"/>
<dbReference type="RefSeq" id="XP_058305094.1">
    <property type="nucleotide sequence ID" value="XM_058455106.1"/>
</dbReference>
<dbReference type="Gene3D" id="2.130.10.10">
    <property type="entry name" value="YVTN repeat-like/Quinoprotein amine dehydrogenase"/>
    <property type="match status" value="1"/>
</dbReference>
<comment type="caution">
    <text evidence="2">The sequence shown here is derived from an EMBL/GenBank/DDBJ whole genome shotgun (WGS) entry which is preliminary data.</text>
</comment>
<dbReference type="Proteomes" id="UP001150904">
    <property type="component" value="Unassembled WGS sequence"/>
</dbReference>
<feature type="region of interest" description="Disordered" evidence="1">
    <location>
        <begin position="19"/>
        <end position="63"/>
    </location>
</feature>
<accession>A0A9W9M9B6</accession>
<dbReference type="SUPFAM" id="SSF50978">
    <property type="entry name" value="WD40 repeat-like"/>
    <property type="match status" value="1"/>
</dbReference>
<dbReference type="InterPro" id="IPR036322">
    <property type="entry name" value="WD40_repeat_dom_sf"/>
</dbReference>
<dbReference type="GeneID" id="83182407"/>
<reference evidence="2" key="2">
    <citation type="journal article" date="2023" name="IMA Fungus">
        <title>Comparative genomic study of the Penicillium genus elucidates a diverse pangenome and 15 lateral gene transfer events.</title>
        <authorList>
            <person name="Petersen C."/>
            <person name="Sorensen T."/>
            <person name="Nielsen M.R."/>
            <person name="Sondergaard T.E."/>
            <person name="Sorensen J.L."/>
            <person name="Fitzpatrick D.A."/>
            <person name="Frisvad J.C."/>
            <person name="Nielsen K.L."/>
        </authorList>
    </citation>
    <scope>NUCLEOTIDE SEQUENCE</scope>
    <source>
        <strain evidence="2">IBT 15544</strain>
    </source>
</reference>